<dbReference type="InterPro" id="IPR034015">
    <property type="entry name" value="M1_LTA4H"/>
</dbReference>
<dbReference type="InterPro" id="IPR049980">
    <property type="entry name" value="LTA4H_cat"/>
</dbReference>
<feature type="domain" description="Peptidase M1 leukotriene A4 hydrolase/aminopeptidase C-terminal" evidence="12">
    <location>
        <begin position="451"/>
        <end position="589"/>
    </location>
</feature>
<evidence type="ECO:0000256" key="3">
    <source>
        <dbReference type="ARBA" id="ARBA00022490"/>
    </source>
</evidence>
<dbReference type="Gene3D" id="2.60.40.1730">
    <property type="entry name" value="tricorn interacting facor f3 domain"/>
    <property type="match status" value="1"/>
</dbReference>
<proteinExistence type="inferred from homology"/>
<keyword evidence="6" id="KW-0378">Hydrolase</keyword>
<dbReference type="Gene3D" id="1.25.40.320">
    <property type="entry name" value="Peptidase M1, leukotriene A4 hydrolase/aminopeptidase C-terminal domain"/>
    <property type="match status" value="1"/>
</dbReference>
<accession>A0ABD3IGB7</accession>
<evidence type="ECO:0000256" key="8">
    <source>
        <dbReference type="ARBA" id="ARBA00023049"/>
    </source>
</evidence>
<dbReference type="GO" id="GO:0005737">
    <property type="term" value="C:cytoplasm"/>
    <property type="evidence" value="ECO:0007669"/>
    <property type="project" value="UniProtKB-SubCell"/>
</dbReference>
<evidence type="ECO:0000256" key="10">
    <source>
        <dbReference type="PIRSR" id="PIRSR634015-2"/>
    </source>
</evidence>
<evidence type="ECO:0000256" key="4">
    <source>
        <dbReference type="ARBA" id="ARBA00022670"/>
    </source>
</evidence>
<dbReference type="SUPFAM" id="SSF48371">
    <property type="entry name" value="ARM repeat"/>
    <property type="match status" value="1"/>
</dbReference>
<keyword evidence="8" id="KW-0482">Metalloprotease</keyword>
<dbReference type="Pfam" id="PF17900">
    <property type="entry name" value="Peptidase_M1_N"/>
    <property type="match status" value="1"/>
</dbReference>
<dbReference type="SMART" id="SM01263">
    <property type="entry name" value="Leuk-A4-hydro_C"/>
    <property type="match status" value="1"/>
</dbReference>
<dbReference type="InterPro" id="IPR042097">
    <property type="entry name" value="Aminopeptidase_N-like_N_sf"/>
</dbReference>
<organism evidence="13 14">
    <name type="scientific">Riccia sorocarpa</name>
    <dbReference type="NCBI Taxonomy" id="122646"/>
    <lineage>
        <taxon>Eukaryota</taxon>
        <taxon>Viridiplantae</taxon>
        <taxon>Streptophyta</taxon>
        <taxon>Embryophyta</taxon>
        <taxon>Marchantiophyta</taxon>
        <taxon>Marchantiopsida</taxon>
        <taxon>Marchantiidae</taxon>
        <taxon>Marchantiales</taxon>
        <taxon>Ricciaceae</taxon>
        <taxon>Riccia</taxon>
    </lineage>
</organism>
<dbReference type="FunFam" id="3.30.2010.30:FF:000001">
    <property type="entry name" value="Leukotriene A(4) hydrolase"/>
    <property type="match status" value="1"/>
</dbReference>
<feature type="binding site" evidence="10">
    <location>
        <begin position="127"/>
        <end position="129"/>
    </location>
    <ligand>
        <name>a peptide</name>
        <dbReference type="ChEBI" id="CHEBI:60466"/>
    </ligand>
</feature>
<dbReference type="CDD" id="cd09599">
    <property type="entry name" value="M1_LTA4H"/>
    <property type="match status" value="1"/>
</dbReference>
<dbReference type="Pfam" id="PF01433">
    <property type="entry name" value="Peptidase_M1"/>
    <property type="match status" value="1"/>
</dbReference>
<keyword evidence="3" id="KW-0963">Cytoplasm</keyword>
<feature type="binding site" evidence="11">
    <location>
        <position position="310"/>
    </location>
    <ligand>
        <name>Zn(2+)</name>
        <dbReference type="ChEBI" id="CHEBI:29105"/>
        <note>catalytic</note>
    </ligand>
</feature>
<evidence type="ECO:0000256" key="2">
    <source>
        <dbReference type="ARBA" id="ARBA00010136"/>
    </source>
</evidence>
<feature type="binding site" evidence="11">
    <location>
        <position position="291"/>
    </location>
    <ligand>
        <name>Zn(2+)</name>
        <dbReference type="ChEBI" id="CHEBI:29105"/>
        <note>catalytic</note>
    </ligand>
</feature>
<keyword evidence="14" id="KW-1185">Reference proteome</keyword>
<dbReference type="InterPro" id="IPR015211">
    <property type="entry name" value="Peptidase_M1_C"/>
</dbReference>
<feature type="binding site" evidence="10">
    <location>
        <begin position="258"/>
        <end position="263"/>
    </location>
    <ligand>
        <name>a peptide</name>
        <dbReference type="ChEBI" id="CHEBI:60466"/>
    </ligand>
</feature>
<dbReference type="SUPFAM" id="SSF63737">
    <property type="entry name" value="Leukotriene A4 hydrolase N-terminal domain"/>
    <property type="match status" value="1"/>
</dbReference>
<dbReference type="InterPro" id="IPR014782">
    <property type="entry name" value="Peptidase_M1_dom"/>
</dbReference>
<dbReference type="AlphaFoldDB" id="A0ABD3IGB7"/>
<comment type="cofactor">
    <cofactor evidence="11">
        <name>Zn(2+)</name>
        <dbReference type="ChEBI" id="CHEBI:29105"/>
    </cofactor>
    <text evidence="11">Binds 1 zinc ion per subunit.</text>
</comment>
<dbReference type="InterPro" id="IPR045357">
    <property type="entry name" value="Aminopeptidase_N-like_N"/>
</dbReference>
<evidence type="ECO:0000256" key="11">
    <source>
        <dbReference type="PIRSR" id="PIRSR634015-3"/>
    </source>
</evidence>
<dbReference type="Gene3D" id="3.30.2010.30">
    <property type="match status" value="1"/>
</dbReference>
<comment type="similarity">
    <text evidence="2">Belongs to the peptidase M1 family.</text>
</comment>
<dbReference type="EMBL" id="JBJQOH010000001">
    <property type="protein sequence ID" value="KAL3701262.1"/>
    <property type="molecule type" value="Genomic_DNA"/>
</dbReference>
<evidence type="ECO:0000256" key="1">
    <source>
        <dbReference type="ARBA" id="ARBA00004496"/>
    </source>
</evidence>
<feature type="active site" description="Proton acceptor" evidence="9">
    <location>
        <position position="288"/>
    </location>
</feature>
<keyword evidence="4" id="KW-0645">Protease</keyword>
<feature type="binding site" evidence="10">
    <location>
        <begin position="544"/>
        <end position="546"/>
    </location>
    <ligand>
        <name>a peptide</name>
        <dbReference type="ChEBI" id="CHEBI:60466"/>
    </ligand>
</feature>
<evidence type="ECO:0000313" key="13">
    <source>
        <dbReference type="EMBL" id="KAL3701262.1"/>
    </source>
</evidence>
<dbReference type="InterPro" id="IPR038502">
    <property type="entry name" value="M1_LTA-4_hydro/amino_C_sf"/>
</dbReference>
<evidence type="ECO:0000256" key="5">
    <source>
        <dbReference type="ARBA" id="ARBA00022723"/>
    </source>
</evidence>
<dbReference type="PANTHER" id="PTHR45726">
    <property type="entry name" value="LEUKOTRIENE A-4 HYDROLASE"/>
    <property type="match status" value="1"/>
</dbReference>
<comment type="subcellular location">
    <subcellularLocation>
        <location evidence="1">Cytoplasm</location>
    </subcellularLocation>
</comment>
<evidence type="ECO:0000313" key="14">
    <source>
        <dbReference type="Proteomes" id="UP001633002"/>
    </source>
</evidence>
<sequence>MAPVDPHSYTDSAHPLTKHVALGLSLDFDLKTITGTATFTLERPHSGEIYLDTRELIIDRAWDSSKKELKYFLKPADKIKGSLLGVVLEDEVSVFSVSFKTSQQASALQWLDPPQTAGGKFPYVFTQCQAIHARSIFPCQDTPLARIKYSADVEIPAQLASVMSAAYIGRVPGSNESRVIDRFVMEQPIPPYLFALAVGDITFEEVGPRTRIYAEPSEVKAAAYEFANTESTIKQAEALFGPYDWERFDMLVMPPSFPYGGMENPRMVFLTPTIIVGDRSGVEVVAHELAHSWTGNLISNATANDFWLNEGFTTYAERRIIEAQDGLERVTLHIGLGWQGLDEENERFKDQPEFTKLKQNLEGVDPDEVYSKVPYEKGSIFLRHLEQKFGRPRFDEFLKKYIQTFRFQSIDTETFLVFLRQQLPEVDQVVDLQTWIYAPGIPNDAVRPEIGVLQKVLSLADGFTAGVRLQEADIIRWDALEYIVYLERLPKRMKVEEVAELESQFHFSESSNWEIKVALLTIAAYSAYEPLFPAIEKALHVVGRMKYLKPLYQGLLESSKAGNVLAKRVYKEAKDKYHPIAQFVVECLIHKFP</sequence>
<name>A0ABD3IGB7_9MARC</name>
<dbReference type="InterPro" id="IPR016024">
    <property type="entry name" value="ARM-type_fold"/>
</dbReference>
<dbReference type="Proteomes" id="UP001633002">
    <property type="component" value="Unassembled WGS sequence"/>
</dbReference>
<dbReference type="GO" id="GO:0006508">
    <property type="term" value="P:proteolysis"/>
    <property type="evidence" value="ECO:0007669"/>
    <property type="project" value="UniProtKB-KW"/>
</dbReference>
<protein>
    <recommendedName>
        <fullName evidence="12">Peptidase M1 leukotriene A4 hydrolase/aminopeptidase C-terminal domain-containing protein</fullName>
    </recommendedName>
</protein>
<evidence type="ECO:0000256" key="7">
    <source>
        <dbReference type="ARBA" id="ARBA00022833"/>
    </source>
</evidence>
<keyword evidence="7 11" id="KW-0862">Zinc</keyword>
<dbReference type="GO" id="GO:0046872">
    <property type="term" value="F:metal ion binding"/>
    <property type="evidence" value="ECO:0007669"/>
    <property type="project" value="UniProtKB-KW"/>
</dbReference>
<dbReference type="Gene3D" id="1.10.390.10">
    <property type="entry name" value="Neutral Protease Domain 2"/>
    <property type="match status" value="1"/>
</dbReference>
<feature type="binding site" evidence="11">
    <location>
        <position position="287"/>
    </location>
    <ligand>
        <name>Zn(2+)</name>
        <dbReference type="ChEBI" id="CHEBI:29105"/>
        <note>catalytic</note>
    </ligand>
</feature>
<reference evidence="13 14" key="1">
    <citation type="submission" date="2024-09" db="EMBL/GenBank/DDBJ databases">
        <title>Chromosome-scale assembly of Riccia sorocarpa.</title>
        <authorList>
            <person name="Paukszto L."/>
        </authorList>
    </citation>
    <scope>NUCLEOTIDE SEQUENCE [LARGE SCALE GENOMIC DNA]</scope>
    <source>
        <strain evidence="13">LP-2024</strain>
        <tissue evidence="13">Aerial parts of the thallus</tissue>
    </source>
</reference>
<gene>
    <name evidence="13" type="ORF">R1sor_019284</name>
</gene>
<dbReference type="InterPro" id="IPR001930">
    <property type="entry name" value="Peptidase_M1"/>
</dbReference>
<evidence type="ECO:0000256" key="6">
    <source>
        <dbReference type="ARBA" id="ARBA00022801"/>
    </source>
</evidence>
<dbReference type="PRINTS" id="PR00756">
    <property type="entry name" value="ALADIPTASE"/>
</dbReference>
<dbReference type="GO" id="GO:0008237">
    <property type="term" value="F:metallopeptidase activity"/>
    <property type="evidence" value="ECO:0007669"/>
    <property type="project" value="UniProtKB-KW"/>
</dbReference>
<dbReference type="PANTHER" id="PTHR45726:SF3">
    <property type="entry name" value="LEUKOTRIENE A-4 HYDROLASE"/>
    <property type="match status" value="1"/>
</dbReference>
<feature type="active site" description="Proton donor" evidence="9">
    <location>
        <position position="375"/>
    </location>
</feature>
<dbReference type="InterPro" id="IPR027268">
    <property type="entry name" value="Peptidase_M4/M1_CTD_sf"/>
</dbReference>
<keyword evidence="5 11" id="KW-0479">Metal-binding</keyword>
<evidence type="ECO:0000256" key="9">
    <source>
        <dbReference type="PIRSR" id="PIRSR634015-1"/>
    </source>
</evidence>
<evidence type="ECO:0000259" key="12">
    <source>
        <dbReference type="SMART" id="SM01263"/>
    </source>
</evidence>
<comment type="caution">
    <text evidence="13">The sequence shown here is derived from an EMBL/GenBank/DDBJ whole genome shotgun (WGS) entry which is preliminary data.</text>
</comment>
<dbReference type="SUPFAM" id="SSF55486">
    <property type="entry name" value="Metalloproteases ('zincins'), catalytic domain"/>
    <property type="match status" value="1"/>
</dbReference>
<dbReference type="Pfam" id="PF09127">
    <property type="entry name" value="Leuk-A4-hydro_C"/>
    <property type="match status" value="1"/>
</dbReference>